<accession>A0ACC0M3S7</accession>
<keyword evidence="2" id="KW-1185">Reference proteome</keyword>
<reference evidence="1" key="1">
    <citation type="submission" date="2022-02" db="EMBL/GenBank/DDBJ databases">
        <title>Plant Genome Project.</title>
        <authorList>
            <person name="Zhang R.-G."/>
        </authorList>
    </citation>
    <scope>NUCLEOTIDE SEQUENCE</scope>
    <source>
        <strain evidence="1">AT1</strain>
    </source>
</reference>
<gene>
    <name evidence="1" type="ORF">RHMOL_Rhmol10G0187900</name>
</gene>
<sequence>MKVSSTNVRVINRNDNHNQNYSQHWQDDNTFIQNEENVQDVDDEPIILEQVHDDITDIEVFETHIRDIEEASHSLEKDVDVGLEADEGEEDPTGMFVQPSTMMT</sequence>
<proteinExistence type="predicted"/>
<protein>
    <submittedName>
        <fullName evidence="1">Uncharacterized protein</fullName>
    </submittedName>
</protein>
<dbReference type="Proteomes" id="UP001062846">
    <property type="component" value="Chromosome 10"/>
</dbReference>
<organism evidence="1 2">
    <name type="scientific">Rhododendron molle</name>
    <name type="common">Chinese azalea</name>
    <name type="synonym">Azalea mollis</name>
    <dbReference type="NCBI Taxonomy" id="49168"/>
    <lineage>
        <taxon>Eukaryota</taxon>
        <taxon>Viridiplantae</taxon>
        <taxon>Streptophyta</taxon>
        <taxon>Embryophyta</taxon>
        <taxon>Tracheophyta</taxon>
        <taxon>Spermatophyta</taxon>
        <taxon>Magnoliopsida</taxon>
        <taxon>eudicotyledons</taxon>
        <taxon>Gunneridae</taxon>
        <taxon>Pentapetalae</taxon>
        <taxon>asterids</taxon>
        <taxon>Ericales</taxon>
        <taxon>Ericaceae</taxon>
        <taxon>Ericoideae</taxon>
        <taxon>Rhodoreae</taxon>
        <taxon>Rhododendron</taxon>
    </lineage>
</organism>
<name>A0ACC0M3S7_RHOML</name>
<evidence type="ECO:0000313" key="1">
    <source>
        <dbReference type="EMBL" id="KAI8535615.1"/>
    </source>
</evidence>
<comment type="caution">
    <text evidence="1">The sequence shown here is derived from an EMBL/GenBank/DDBJ whole genome shotgun (WGS) entry which is preliminary data.</text>
</comment>
<dbReference type="EMBL" id="CM046397">
    <property type="protein sequence ID" value="KAI8535615.1"/>
    <property type="molecule type" value="Genomic_DNA"/>
</dbReference>
<evidence type="ECO:0000313" key="2">
    <source>
        <dbReference type="Proteomes" id="UP001062846"/>
    </source>
</evidence>